<dbReference type="VEuPathDB" id="CryptoDB:Cvel_15945"/>
<dbReference type="EMBL" id="CDMZ01000228">
    <property type="protein sequence ID" value="CEM09716.1"/>
    <property type="molecule type" value="Genomic_DNA"/>
</dbReference>
<protein>
    <submittedName>
        <fullName evidence="2">Uncharacterized protein</fullName>
    </submittedName>
</protein>
<organism evidence="2">
    <name type="scientific">Chromera velia CCMP2878</name>
    <dbReference type="NCBI Taxonomy" id="1169474"/>
    <lineage>
        <taxon>Eukaryota</taxon>
        <taxon>Sar</taxon>
        <taxon>Alveolata</taxon>
        <taxon>Colpodellida</taxon>
        <taxon>Chromeraceae</taxon>
        <taxon>Chromera</taxon>
    </lineage>
</organism>
<reference evidence="2" key="1">
    <citation type="submission" date="2014-11" db="EMBL/GenBank/DDBJ databases">
        <authorList>
            <person name="Otto D Thomas"/>
            <person name="Naeem Raeece"/>
        </authorList>
    </citation>
    <scope>NUCLEOTIDE SEQUENCE</scope>
</reference>
<dbReference type="PhylomeDB" id="A0A0G4F9X1"/>
<evidence type="ECO:0000256" key="1">
    <source>
        <dbReference type="SAM" id="MobiDB-lite"/>
    </source>
</evidence>
<sequence length="162" mass="17380">MRPPSHTQTVHTPESSCPVTLKNSSLQSHEVPVSSQIPKVELDSVSQAQALTLTSTKQHLVPSGSSCPSGTQASNGSLLARLPFVEQSSSAESLRVPTLASKPAACNLSTSILKTGKTCPEGTNDQVHRTCNVTLKRSFFECDEIPVSSQISKNEEKEETQY</sequence>
<feature type="region of interest" description="Disordered" evidence="1">
    <location>
        <begin position="1"/>
        <end position="34"/>
    </location>
</feature>
<accession>A0A0G4F9X1</accession>
<proteinExistence type="predicted"/>
<evidence type="ECO:0000313" key="2">
    <source>
        <dbReference type="EMBL" id="CEM09716.1"/>
    </source>
</evidence>
<name>A0A0G4F9X1_9ALVE</name>
<dbReference type="AlphaFoldDB" id="A0A0G4F9X1"/>
<gene>
    <name evidence="2" type="ORF">Cvel_15945</name>
</gene>